<evidence type="ECO:0000259" key="2">
    <source>
        <dbReference type="Pfam" id="PF18427"/>
    </source>
</evidence>
<gene>
    <name evidence="3" type="ORF">ISU07_18015</name>
</gene>
<dbReference type="InterPro" id="IPR028975">
    <property type="entry name" value="DDRA_swiveling_dom_sf"/>
</dbReference>
<dbReference type="EMBL" id="JADKPN010000012">
    <property type="protein sequence ID" value="MBF4765032.1"/>
    <property type="molecule type" value="Genomic_DNA"/>
</dbReference>
<evidence type="ECO:0000313" key="4">
    <source>
        <dbReference type="Proteomes" id="UP000640489"/>
    </source>
</evidence>
<evidence type="ECO:0000259" key="1">
    <source>
        <dbReference type="Pfam" id="PF08841"/>
    </source>
</evidence>
<protein>
    <submittedName>
        <fullName evidence="3">Diol dehydratase reactivase</fullName>
    </submittedName>
</protein>
<dbReference type="Pfam" id="PF08841">
    <property type="entry name" value="DDR"/>
    <property type="match status" value="1"/>
</dbReference>
<organism evidence="3 4">
    <name type="scientific">Nocardioides islandensis</name>
    <dbReference type="NCBI Taxonomy" id="433663"/>
    <lineage>
        <taxon>Bacteria</taxon>
        <taxon>Bacillati</taxon>
        <taxon>Actinomycetota</taxon>
        <taxon>Actinomycetes</taxon>
        <taxon>Propionibacteriales</taxon>
        <taxon>Nocardioidaceae</taxon>
        <taxon>Nocardioides</taxon>
    </lineage>
</organism>
<dbReference type="SUPFAM" id="SSF82317">
    <property type="entry name" value="Swiveling domain of dehydratase reactivase alpha subunit"/>
    <property type="match status" value="1"/>
</dbReference>
<dbReference type="InterPro" id="IPR030994">
    <property type="entry name" value="DDR_dom"/>
</dbReference>
<accession>A0A930VEE9</accession>
<dbReference type="AlphaFoldDB" id="A0A930VEE9"/>
<keyword evidence="4" id="KW-1185">Reference proteome</keyword>
<dbReference type="RefSeq" id="WP_194708211.1">
    <property type="nucleotide sequence ID" value="NZ_JADKPN010000012.1"/>
</dbReference>
<reference evidence="3" key="1">
    <citation type="submission" date="2020-11" db="EMBL/GenBank/DDBJ databases">
        <title>Nocardioides sp. nov., isolated from Soil of Cynanchum wilfordii Hemsley rhizosphere.</title>
        <authorList>
            <person name="Lee J.-S."/>
            <person name="Suh M.K."/>
            <person name="Kim J.-S."/>
        </authorList>
    </citation>
    <scope>NUCLEOTIDE SEQUENCE</scope>
    <source>
        <strain evidence="3">KCTC 19275</strain>
    </source>
</reference>
<feature type="domain" description="DD-reactivating factor swiveling" evidence="2">
    <location>
        <begin position="100"/>
        <end position="238"/>
    </location>
</feature>
<sequence>MTLLACIDVGNSTTEVLLAHVGGGRVEVVGVGRSPTRRAKGSPESLAGAAALVRRLERQYGVRADRAVAAPLRPVLTSRALLPEDVPDTGRLALVAVGSATAAGRGFGAGPPVLLDDVPAEGEPVVVVVPSGSGFESVAARLAPLVAAGRVAAVLVEDDEAVLLANRLPAGVPVVDEVDVAVVLAAERVALEVAAAGQPMQVLTDPLKLRTALGLAEPELADAAQLARLLQDSGNAVVTVGGPVRATETECAGWIEVADGGSVPFLEGHELVRGAVVGVARAYGVPPDCSRQEVDDLWTVDLAAVAASVQARVGAASHRPVTLAALRSAAPYADPSDALADLLDVPVHAAGAEARAAWSGAMSTPGAGSGSLVVDLGGGTVDTVSSSGDVVAAGAGDQLTEAVAALTGITSAAAEWVKRAPAYRVEAPQVLLAEDGTRAFQERPAPAESVGRLVVPGPAGLLPFSRTMAPGEWRALRIRLKVELVGGNVARGLRTLGEQPRSVVVVGGLAGDDEILAAVSGALPPGTAVGRGDVAGTLGHRYAVAYGLALLEAASSM</sequence>
<dbReference type="Gene3D" id="3.50.30.70">
    <property type="entry name" value="Swiveling domain of dehydratase reactivase alpha subunit"/>
    <property type="match status" value="1"/>
</dbReference>
<evidence type="ECO:0000313" key="3">
    <source>
        <dbReference type="EMBL" id="MBF4765032.1"/>
    </source>
</evidence>
<proteinExistence type="predicted"/>
<dbReference type="InterPro" id="IPR040916">
    <property type="entry name" value="DDR_swiveling"/>
</dbReference>
<dbReference type="InterPro" id="IPR043129">
    <property type="entry name" value="ATPase_NBD"/>
</dbReference>
<dbReference type="Pfam" id="PF18427">
    <property type="entry name" value="DDR_swiveling"/>
    <property type="match status" value="1"/>
</dbReference>
<name>A0A930VEE9_9ACTN</name>
<feature type="domain" description="Diol dehydratase reactivase ATPase-like" evidence="1">
    <location>
        <begin position="285"/>
        <end position="550"/>
    </location>
</feature>
<dbReference type="Gene3D" id="3.30.420.40">
    <property type="match status" value="2"/>
</dbReference>
<comment type="caution">
    <text evidence="3">The sequence shown here is derived from an EMBL/GenBank/DDBJ whole genome shotgun (WGS) entry which is preliminary data.</text>
</comment>
<dbReference type="SUPFAM" id="SSF53067">
    <property type="entry name" value="Actin-like ATPase domain"/>
    <property type="match status" value="1"/>
</dbReference>
<dbReference type="Proteomes" id="UP000640489">
    <property type="component" value="Unassembled WGS sequence"/>
</dbReference>